<dbReference type="SUPFAM" id="SSF46689">
    <property type="entry name" value="Homeodomain-like"/>
    <property type="match status" value="1"/>
</dbReference>
<dbReference type="Pfam" id="PF12833">
    <property type="entry name" value="HTH_18"/>
    <property type="match status" value="1"/>
</dbReference>
<accession>A0A6J4H133</accession>
<name>A0A6J4H133_9SPHI</name>
<dbReference type="EMBL" id="CADCTQ010000001">
    <property type="protein sequence ID" value="CAA9211276.1"/>
    <property type="molecule type" value="Genomic_DNA"/>
</dbReference>
<dbReference type="PROSITE" id="PS01124">
    <property type="entry name" value="HTH_ARAC_FAMILY_2"/>
    <property type="match status" value="1"/>
</dbReference>
<dbReference type="InterPro" id="IPR009057">
    <property type="entry name" value="Homeodomain-like_sf"/>
</dbReference>
<organism evidence="4">
    <name type="scientific">uncultured Cytophagales bacterium</name>
    <dbReference type="NCBI Taxonomy" id="158755"/>
    <lineage>
        <taxon>Bacteria</taxon>
        <taxon>Pseudomonadati</taxon>
        <taxon>Bacteroidota</taxon>
        <taxon>Sphingobacteriia</taxon>
        <taxon>Sphingobacteriales</taxon>
        <taxon>environmental samples</taxon>
    </lineage>
</organism>
<sequence length="45" mass="5471">MLKHTDWTISEIAWRLGFDELPHFINFCKKHVRLTPRTYRRNDAG</sequence>
<evidence type="ECO:0000256" key="1">
    <source>
        <dbReference type="ARBA" id="ARBA00023015"/>
    </source>
</evidence>
<keyword evidence="1" id="KW-0805">Transcription regulation</keyword>
<proteinExistence type="predicted"/>
<evidence type="ECO:0000256" key="2">
    <source>
        <dbReference type="ARBA" id="ARBA00023163"/>
    </source>
</evidence>
<dbReference type="GO" id="GO:0003700">
    <property type="term" value="F:DNA-binding transcription factor activity"/>
    <property type="evidence" value="ECO:0007669"/>
    <property type="project" value="InterPro"/>
</dbReference>
<protein>
    <recommendedName>
        <fullName evidence="3">HTH araC/xylS-type domain-containing protein</fullName>
    </recommendedName>
</protein>
<evidence type="ECO:0000313" key="4">
    <source>
        <dbReference type="EMBL" id="CAA9211276.1"/>
    </source>
</evidence>
<keyword evidence="2" id="KW-0804">Transcription</keyword>
<reference evidence="4" key="1">
    <citation type="submission" date="2020-02" db="EMBL/GenBank/DDBJ databases">
        <authorList>
            <person name="Meier V. D."/>
        </authorList>
    </citation>
    <scope>NUCLEOTIDE SEQUENCE</scope>
    <source>
        <strain evidence="4">AVDCRST_MAG56</strain>
    </source>
</reference>
<dbReference type="InterPro" id="IPR018060">
    <property type="entry name" value="HTH_AraC"/>
</dbReference>
<dbReference type="Gene3D" id="1.10.10.60">
    <property type="entry name" value="Homeodomain-like"/>
    <property type="match status" value="1"/>
</dbReference>
<dbReference type="AlphaFoldDB" id="A0A6J4H133"/>
<feature type="domain" description="HTH araC/xylS-type" evidence="3">
    <location>
        <begin position="1"/>
        <end position="42"/>
    </location>
</feature>
<evidence type="ECO:0000259" key="3">
    <source>
        <dbReference type="PROSITE" id="PS01124"/>
    </source>
</evidence>
<gene>
    <name evidence="4" type="ORF">AVDCRST_MAG56-2382</name>
</gene>
<dbReference type="GO" id="GO:0043565">
    <property type="term" value="F:sequence-specific DNA binding"/>
    <property type="evidence" value="ECO:0007669"/>
    <property type="project" value="InterPro"/>
</dbReference>